<proteinExistence type="predicted"/>
<keyword evidence="3 5" id="KW-0067">ATP-binding</keyword>
<feature type="domain" description="ABC transporter" evidence="4">
    <location>
        <begin position="10"/>
        <end position="242"/>
    </location>
</feature>
<dbReference type="EMBL" id="DSOV01000043">
    <property type="protein sequence ID" value="HEN42654.1"/>
    <property type="molecule type" value="Genomic_DNA"/>
</dbReference>
<dbReference type="InterPro" id="IPR030921">
    <property type="entry name" value="LPS_export_LptB"/>
</dbReference>
<evidence type="ECO:0000259" key="4">
    <source>
        <dbReference type="PROSITE" id="PS50893"/>
    </source>
</evidence>
<dbReference type="GO" id="GO:0055085">
    <property type="term" value="P:transmembrane transport"/>
    <property type="evidence" value="ECO:0007669"/>
    <property type="project" value="InterPro"/>
</dbReference>
<evidence type="ECO:0000256" key="3">
    <source>
        <dbReference type="ARBA" id="ARBA00022840"/>
    </source>
</evidence>
<dbReference type="Pfam" id="PF00005">
    <property type="entry name" value="ABC_tran"/>
    <property type="match status" value="1"/>
</dbReference>
<dbReference type="PANTHER" id="PTHR45772:SF10">
    <property type="entry name" value="LIPOPOLYSACCHARIDE EXPORT SYSTEM ATP-BINDING PROTEIN LPTB"/>
    <property type="match status" value="1"/>
</dbReference>
<dbReference type="InterPro" id="IPR027417">
    <property type="entry name" value="P-loop_NTPase"/>
</dbReference>
<keyword evidence="2" id="KW-0547">Nucleotide-binding</keyword>
<keyword evidence="1" id="KW-0813">Transport</keyword>
<dbReference type="CDD" id="cd03218">
    <property type="entry name" value="ABC_YhbG"/>
    <property type="match status" value="1"/>
</dbReference>
<dbReference type="InterPro" id="IPR017871">
    <property type="entry name" value="ABC_transporter-like_CS"/>
</dbReference>
<evidence type="ECO:0000256" key="2">
    <source>
        <dbReference type="ARBA" id="ARBA00022741"/>
    </source>
</evidence>
<accession>A0A831XEP6</accession>
<dbReference type="PROSITE" id="PS00211">
    <property type="entry name" value="ABC_TRANSPORTER_1"/>
    <property type="match status" value="1"/>
</dbReference>
<evidence type="ECO:0000313" key="5">
    <source>
        <dbReference type="EMBL" id="HEN42654.1"/>
    </source>
</evidence>
<sequence>MPASSAEMVLRAQGLRKGFGRRVVVNGVDLRVATGEVVGLLGPNGAGKTTTFYMVVGLCRPDGGQVFLGDEEITSLPMHQRARMGISYLPQEPSVFRKLTVEENIMAVLETMDISPSQRRERVAELIGEFKIDHIARSRGYALSGGERRRVEIARALATDPLFILLDEPFAGIDPIAVIDIQGIITELKARGIGILISDHNVRETLGVCDNAYIMSAGEVLEYGDPVKIAESRQAREIYLGDKFKL</sequence>
<reference evidence="5" key="1">
    <citation type="journal article" date="2020" name="mSystems">
        <title>Genome- and Community-Level Interaction Insights into Carbon Utilization and Element Cycling Functions of Hydrothermarchaeota in Hydrothermal Sediment.</title>
        <authorList>
            <person name="Zhou Z."/>
            <person name="Liu Y."/>
            <person name="Xu W."/>
            <person name="Pan J."/>
            <person name="Luo Z.H."/>
            <person name="Li M."/>
        </authorList>
    </citation>
    <scope>NUCLEOTIDE SEQUENCE [LARGE SCALE GENOMIC DNA]</scope>
    <source>
        <strain evidence="5">SpSt-349</strain>
    </source>
</reference>
<dbReference type="InterPro" id="IPR051120">
    <property type="entry name" value="ABC_AA/LPS_Transport"/>
</dbReference>
<dbReference type="GO" id="GO:0005524">
    <property type="term" value="F:ATP binding"/>
    <property type="evidence" value="ECO:0007669"/>
    <property type="project" value="UniProtKB-KW"/>
</dbReference>
<dbReference type="AlphaFoldDB" id="A0A831XEP6"/>
<dbReference type="Gene3D" id="3.40.50.300">
    <property type="entry name" value="P-loop containing nucleotide triphosphate hydrolases"/>
    <property type="match status" value="1"/>
</dbReference>
<dbReference type="GO" id="GO:0016887">
    <property type="term" value="F:ATP hydrolysis activity"/>
    <property type="evidence" value="ECO:0007669"/>
    <property type="project" value="InterPro"/>
</dbReference>
<gene>
    <name evidence="5" type="primary">lptB</name>
    <name evidence="5" type="ORF">ENQ87_09815</name>
</gene>
<dbReference type="PROSITE" id="PS50893">
    <property type="entry name" value="ABC_TRANSPORTER_2"/>
    <property type="match status" value="1"/>
</dbReference>
<dbReference type="NCBIfam" id="TIGR04406">
    <property type="entry name" value="LPS_export_lptB"/>
    <property type="match status" value="1"/>
</dbReference>
<organism evidence="5">
    <name type="scientific">Geobacter metallireducens</name>
    <dbReference type="NCBI Taxonomy" id="28232"/>
    <lineage>
        <taxon>Bacteria</taxon>
        <taxon>Pseudomonadati</taxon>
        <taxon>Thermodesulfobacteriota</taxon>
        <taxon>Desulfuromonadia</taxon>
        <taxon>Geobacterales</taxon>
        <taxon>Geobacteraceae</taxon>
        <taxon>Geobacter</taxon>
    </lineage>
</organism>
<dbReference type="SMART" id="SM00382">
    <property type="entry name" value="AAA"/>
    <property type="match status" value="1"/>
</dbReference>
<dbReference type="FunFam" id="3.40.50.300:FF:000151">
    <property type="entry name" value="Lipopolysaccharide ABC transporter ATP-binding protein"/>
    <property type="match status" value="1"/>
</dbReference>
<comment type="caution">
    <text evidence="5">The sequence shown here is derived from an EMBL/GenBank/DDBJ whole genome shotgun (WGS) entry which is preliminary data.</text>
</comment>
<evidence type="ECO:0000256" key="1">
    <source>
        <dbReference type="ARBA" id="ARBA00022448"/>
    </source>
</evidence>
<dbReference type="GO" id="GO:0043190">
    <property type="term" value="C:ATP-binding cassette (ABC) transporter complex"/>
    <property type="evidence" value="ECO:0007669"/>
    <property type="project" value="InterPro"/>
</dbReference>
<dbReference type="InterPro" id="IPR003593">
    <property type="entry name" value="AAA+_ATPase"/>
</dbReference>
<dbReference type="SUPFAM" id="SSF52540">
    <property type="entry name" value="P-loop containing nucleoside triphosphate hydrolases"/>
    <property type="match status" value="1"/>
</dbReference>
<dbReference type="InterPro" id="IPR003439">
    <property type="entry name" value="ABC_transporter-like_ATP-bd"/>
</dbReference>
<dbReference type="PANTHER" id="PTHR45772">
    <property type="entry name" value="CONSERVED COMPONENT OF ABC TRANSPORTER FOR NATURAL AMINO ACIDS-RELATED"/>
    <property type="match status" value="1"/>
</dbReference>
<protein>
    <submittedName>
        <fullName evidence="5">LPS export ABC transporter ATP-binding protein</fullName>
    </submittedName>
</protein>
<name>A0A831XEP6_GEOME</name>